<sequence>MRSLRHTVRAGTRVEGHHRGSDAHGVVSVVADGAGQVESVDIDREWFARTPASSVGPALLEAYQAAMVAVLDAVAERMSAAEREAPPPVAAEAAGRSSDAERPATLVAPSFADVRAALHDLEERQYERERRRRLRQLDRPQARVVHGPHRMVSVTVRGGDIAEITVANGVRRDRAATLGEDVVLALRAARSQDDATRSV</sequence>
<dbReference type="Proteomes" id="UP000248627">
    <property type="component" value="Unassembled WGS sequence"/>
</dbReference>
<dbReference type="InterPro" id="IPR036894">
    <property type="entry name" value="YbaB-like_sf"/>
</dbReference>
<dbReference type="InterPro" id="IPR004401">
    <property type="entry name" value="YbaB/EbfC"/>
</dbReference>
<comment type="caution">
    <text evidence="2">The sequence shown here is derived from an EMBL/GenBank/DDBJ whole genome shotgun (WGS) entry which is preliminary data.</text>
</comment>
<feature type="compositionally biased region" description="Basic and acidic residues" evidence="1">
    <location>
        <begin position="12"/>
        <end position="21"/>
    </location>
</feature>
<proteinExistence type="predicted"/>
<feature type="region of interest" description="Disordered" evidence="1">
    <location>
        <begin position="81"/>
        <end position="104"/>
    </location>
</feature>
<dbReference type="SUPFAM" id="SSF82607">
    <property type="entry name" value="YbaB-like"/>
    <property type="match status" value="1"/>
</dbReference>
<dbReference type="AlphaFoldDB" id="A0A2W2D728"/>
<evidence type="ECO:0000313" key="3">
    <source>
        <dbReference type="Proteomes" id="UP000248627"/>
    </source>
</evidence>
<reference evidence="2 3" key="1">
    <citation type="submission" date="2018-01" db="EMBL/GenBank/DDBJ databases">
        <title>Draft genome sequence of Jishengella endophytica.</title>
        <authorList>
            <person name="Sahin N."/>
            <person name="Ay H."/>
            <person name="Saygin H."/>
        </authorList>
    </citation>
    <scope>NUCLEOTIDE SEQUENCE [LARGE SCALE GENOMIC DNA]</scope>
    <source>
        <strain evidence="2 3">DSM 45430</strain>
    </source>
</reference>
<feature type="region of interest" description="Disordered" evidence="1">
    <location>
        <begin position="1"/>
        <end position="21"/>
    </location>
</feature>
<evidence type="ECO:0000313" key="2">
    <source>
        <dbReference type="EMBL" id="PZF99548.1"/>
    </source>
</evidence>
<dbReference type="GO" id="GO:0003677">
    <property type="term" value="F:DNA binding"/>
    <property type="evidence" value="ECO:0007669"/>
    <property type="project" value="InterPro"/>
</dbReference>
<dbReference type="EMBL" id="POTX01000022">
    <property type="protein sequence ID" value="PZF99548.1"/>
    <property type="molecule type" value="Genomic_DNA"/>
</dbReference>
<protein>
    <submittedName>
        <fullName evidence="2">Uncharacterized protein</fullName>
    </submittedName>
</protein>
<dbReference type="Pfam" id="PF02575">
    <property type="entry name" value="YbaB_DNA_bd"/>
    <property type="match status" value="1"/>
</dbReference>
<name>A0A2W2D728_9ACTN</name>
<accession>A0A2W2D728</accession>
<evidence type="ECO:0000256" key="1">
    <source>
        <dbReference type="SAM" id="MobiDB-lite"/>
    </source>
</evidence>
<organism evidence="2 3">
    <name type="scientific">Micromonospora endophytica</name>
    <dbReference type="NCBI Taxonomy" id="515350"/>
    <lineage>
        <taxon>Bacteria</taxon>
        <taxon>Bacillati</taxon>
        <taxon>Actinomycetota</taxon>
        <taxon>Actinomycetes</taxon>
        <taxon>Micromonosporales</taxon>
        <taxon>Micromonosporaceae</taxon>
        <taxon>Micromonospora</taxon>
    </lineage>
</organism>
<dbReference type="Gene3D" id="3.30.1310.10">
    <property type="entry name" value="Nucleoid-associated protein YbaB-like domain"/>
    <property type="match status" value="1"/>
</dbReference>
<keyword evidence="3" id="KW-1185">Reference proteome</keyword>
<gene>
    <name evidence="2" type="ORF">C1I93_05615</name>
</gene>